<dbReference type="Pfam" id="PF13560">
    <property type="entry name" value="HTH_31"/>
    <property type="match status" value="1"/>
</dbReference>
<dbReference type="InterPro" id="IPR001387">
    <property type="entry name" value="Cro/C1-type_HTH"/>
</dbReference>
<keyword evidence="3" id="KW-1185">Reference proteome</keyword>
<dbReference type="PANTHER" id="PTHR35010">
    <property type="entry name" value="BLL4672 PROTEIN-RELATED"/>
    <property type="match status" value="1"/>
</dbReference>
<evidence type="ECO:0000313" key="2">
    <source>
        <dbReference type="EMBL" id="MBC3805243.1"/>
    </source>
</evidence>
<dbReference type="CDD" id="cd00093">
    <property type="entry name" value="HTH_XRE"/>
    <property type="match status" value="1"/>
</dbReference>
<dbReference type="Gene3D" id="1.10.260.40">
    <property type="entry name" value="lambda repressor-like DNA-binding domains"/>
    <property type="match status" value="1"/>
</dbReference>
<evidence type="ECO:0000313" key="3">
    <source>
        <dbReference type="Proteomes" id="UP000603234"/>
    </source>
</evidence>
<dbReference type="InterPro" id="IPR010982">
    <property type="entry name" value="Lambda_DNA-bd_dom_sf"/>
</dbReference>
<organism evidence="2 3">
    <name type="scientific">Acetobacterium fimetarium</name>
    <dbReference type="NCBI Taxonomy" id="52691"/>
    <lineage>
        <taxon>Bacteria</taxon>
        <taxon>Bacillati</taxon>
        <taxon>Bacillota</taxon>
        <taxon>Clostridia</taxon>
        <taxon>Eubacteriales</taxon>
        <taxon>Eubacteriaceae</taxon>
        <taxon>Acetobacterium</taxon>
    </lineage>
</organism>
<dbReference type="Gene3D" id="3.30.450.180">
    <property type="match status" value="1"/>
</dbReference>
<feature type="domain" description="MmyB-like transcription regulator ligand binding" evidence="1">
    <location>
        <begin position="128"/>
        <end position="287"/>
    </location>
</feature>
<dbReference type="Proteomes" id="UP000603234">
    <property type="component" value="Unassembled WGS sequence"/>
</dbReference>
<sequence>MVIGYIFGLGRELVNTENEYRYKELGRFLKIKREKISPTQVGLSYGNRRRTPGLKREEVAQLANVSLTWYTWLEQGRDIKVSDQVLESVGHALILNETEMLYIFSLAQMAMPESELKSNKLSFISKPIQIILDKLEPYPSFASDQYWNVIGWNNSAKMIFGDFDKMNARERNTIWRMFRNPKYKTLFSEWEKVGQWIVAQFRLSCGNYVNDKWFKIFVEELMAESSDFKKWWLDYNVVFDENFQKRLMVDRLGDLMFDFTSFDVSGNPQIKIAIHTPADQETLDMLRG</sequence>
<name>A0ABR6WXT5_9FIRM</name>
<evidence type="ECO:0000259" key="1">
    <source>
        <dbReference type="Pfam" id="PF17765"/>
    </source>
</evidence>
<accession>A0ABR6WXT5</accession>
<gene>
    <name evidence="2" type="ORF">GH808_12525</name>
</gene>
<dbReference type="Pfam" id="PF17765">
    <property type="entry name" value="MLTR_LBD"/>
    <property type="match status" value="1"/>
</dbReference>
<comment type="caution">
    <text evidence="2">The sequence shown here is derived from an EMBL/GenBank/DDBJ whole genome shotgun (WGS) entry which is preliminary data.</text>
</comment>
<protein>
    <submittedName>
        <fullName evidence="2">Helix-turn-helix domain-containing protein</fullName>
    </submittedName>
</protein>
<dbReference type="InterPro" id="IPR041413">
    <property type="entry name" value="MLTR_LBD"/>
</dbReference>
<proteinExistence type="predicted"/>
<reference evidence="2 3" key="1">
    <citation type="journal article" date="2020" name="mSystems">
        <title>Defining Genomic and Predicted Metabolic Features of the Acetobacterium Genus.</title>
        <authorList>
            <person name="Ross D.E."/>
            <person name="Marshall C.W."/>
            <person name="Gulliver D."/>
            <person name="May H.D."/>
            <person name="Norman R.S."/>
        </authorList>
    </citation>
    <scope>NUCLEOTIDE SEQUENCE [LARGE SCALE GENOMIC DNA]</scope>
    <source>
        <strain evidence="2 3">DSM 8238</strain>
    </source>
</reference>
<dbReference type="EMBL" id="WJBC01000022">
    <property type="protein sequence ID" value="MBC3805243.1"/>
    <property type="molecule type" value="Genomic_DNA"/>
</dbReference>